<dbReference type="GO" id="GO:0003729">
    <property type="term" value="F:mRNA binding"/>
    <property type="evidence" value="ECO:0007669"/>
    <property type="project" value="InterPro"/>
</dbReference>
<gene>
    <name evidence="1" type="ORF">M8C21_007128</name>
</gene>
<evidence type="ECO:0000313" key="2">
    <source>
        <dbReference type="Proteomes" id="UP001206925"/>
    </source>
</evidence>
<dbReference type="InterPro" id="IPR044842">
    <property type="entry name" value="ALKBH9B/ALKBH10B-like"/>
</dbReference>
<dbReference type="PANTHER" id="PTHR31447">
    <property type="entry name" value="HYDROXYPROLINE-RICH GLYCOPROTEIN FAMILY PROTEIN-RELATED"/>
    <property type="match status" value="1"/>
</dbReference>
<evidence type="ECO:0000313" key="1">
    <source>
        <dbReference type="EMBL" id="KAI7728133.1"/>
    </source>
</evidence>
<dbReference type="EMBL" id="JAMZMK010011267">
    <property type="protein sequence ID" value="KAI7728133.1"/>
    <property type="molecule type" value="Genomic_DNA"/>
</dbReference>
<dbReference type="AlphaFoldDB" id="A0AAD5BR73"/>
<sequence>MFTSDFGLRIRMGSRMVRASTTICAFLLVFIIWGDMSFLSRVALATSSPLGVVGGALATHGLATLVKFTEGQPLMLQLVCYEGKKIFGLKEANMSERVEEKCTKFINTFVALKRPMKGHGREMIQFGSLIVDIPFDSEAINGTSKDWKIEPIPSLFQ</sequence>
<dbReference type="GO" id="GO:0006402">
    <property type="term" value="P:mRNA catabolic process"/>
    <property type="evidence" value="ECO:0007669"/>
    <property type="project" value="InterPro"/>
</dbReference>
<comment type="caution">
    <text evidence="1">The sequence shown here is derived from an EMBL/GenBank/DDBJ whole genome shotgun (WGS) entry which is preliminary data.</text>
</comment>
<keyword evidence="2" id="KW-1185">Reference proteome</keyword>
<dbReference type="Proteomes" id="UP001206925">
    <property type="component" value="Unassembled WGS sequence"/>
</dbReference>
<organism evidence="1 2">
    <name type="scientific">Ambrosia artemisiifolia</name>
    <name type="common">Common ragweed</name>
    <dbReference type="NCBI Taxonomy" id="4212"/>
    <lineage>
        <taxon>Eukaryota</taxon>
        <taxon>Viridiplantae</taxon>
        <taxon>Streptophyta</taxon>
        <taxon>Embryophyta</taxon>
        <taxon>Tracheophyta</taxon>
        <taxon>Spermatophyta</taxon>
        <taxon>Magnoliopsida</taxon>
        <taxon>eudicotyledons</taxon>
        <taxon>Gunneridae</taxon>
        <taxon>Pentapetalae</taxon>
        <taxon>asterids</taxon>
        <taxon>campanulids</taxon>
        <taxon>Asterales</taxon>
        <taxon>Asteraceae</taxon>
        <taxon>Asteroideae</taxon>
        <taxon>Heliantheae alliance</taxon>
        <taxon>Heliantheae</taxon>
        <taxon>Ambrosia</taxon>
    </lineage>
</organism>
<reference evidence="1" key="1">
    <citation type="submission" date="2022-06" db="EMBL/GenBank/DDBJ databases">
        <title>Uncovering the hologenomic basis of an extraordinary plant invasion.</title>
        <authorList>
            <person name="Bieker V.C."/>
            <person name="Martin M.D."/>
            <person name="Gilbert T."/>
            <person name="Hodgins K."/>
            <person name="Battlay P."/>
            <person name="Petersen B."/>
            <person name="Wilson J."/>
        </authorList>
    </citation>
    <scope>NUCLEOTIDE SEQUENCE</scope>
    <source>
        <strain evidence="1">AA19_3_7</strain>
        <tissue evidence="1">Leaf</tissue>
    </source>
</reference>
<accession>A0AAD5BR73</accession>
<name>A0AAD5BR73_AMBAR</name>
<proteinExistence type="predicted"/>
<dbReference type="PANTHER" id="PTHR31447:SF0">
    <property type="entry name" value="HYDROXYPROLINE-RICH GLYCOPROTEIN FAMILY PROTEIN"/>
    <property type="match status" value="1"/>
</dbReference>
<protein>
    <submittedName>
        <fullName evidence="1">Uncharacterized protein</fullName>
    </submittedName>
</protein>
<dbReference type="GO" id="GO:0032451">
    <property type="term" value="F:demethylase activity"/>
    <property type="evidence" value="ECO:0007669"/>
    <property type="project" value="InterPro"/>
</dbReference>